<dbReference type="STRING" id="665118.SAMN02983003_2433"/>
<keyword evidence="3" id="KW-1185">Reference proteome</keyword>
<feature type="region of interest" description="Disordered" evidence="1">
    <location>
        <begin position="31"/>
        <end position="52"/>
    </location>
</feature>
<name>A0A1K2HYW0_9HYPH</name>
<evidence type="ECO:0000256" key="1">
    <source>
        <dbReference type="SAM" id="MobiDB-lite"/>
    </source>
</evidence>
<dbReference type="RefSeq" id="WP_072343210.1">
    <property type="nucleotide sequence ID" value="NZ_FPKU01000002.1"/>
</dbReference>
<dbReference type="AlphaFoldDB" id="A0A1K2HYW0"/>
<evidence type="ECO:0000313" key="3">
    <source>
        <dbReference type="Proteomes" id="UP000183447"/>
    </source>
</evidence>
<organism evidence="2 3">
    <name type="scientific">Devosia enhydra</name>
    <dbReference type="NCBI Taxonomy" id="665118"/>
    <lineage>
        <taxon>Bacteria</taxon>
        <taxon>Pseudomonadati</taxon>
        <taxon>Pseudomonadota</taxon>
        <taxon>Alphaproteobacteria</taxon>
        <taxon>Hyphomicrobiales</taxon>
        <taxon>Devosiaceae</taxon>
        <taxon>Devosia</taxon>
    </lineage>
</organism>
<dbReference type="Proteomes" id="UP000183447">
    <property type="component" value="Unassembled WGS sequence"/>
</dbReference>
<gene>
    <name evidence="2" type="ORF">SAMN02983003_2433</name>
</gene>
<reference evidence="2 3" key="1">
    <citation type="submission" date="2016-11" db="EMBL/GenBank/DDBJ databases">
        <authorList>
            <person name="Jaros S."/>
            <person name="Januszkiewicz K."/>
            <person name="Wedrychowicz H."/>
        </authorList>
    </citation>
    <scope>NUCLEOTIDE SEQUENCE [LARGE SCALE GENOMIC DNA]</scope>
    <source>
        <strain evidence="2 3">ATCC 23634</strain>
    </source>
</reference>
<protein>
    <recommendedName>
        <fullName evidence="4">PRC-barrel domain-containing protein</fullName>
    </recommendedName>
</protein>
<evidence type="ECO:0000313" key="2">
    <source>
        <dbReference type="EMBL" id="SFZ85184.1"/>
    </source>
</evidence>
<proteinExistence type="predicted"/>
<accession>A0A1K2HYW0</accession>
<dbReference type="EMBL" id="FPKU01000002">
    <property type="protein sequence ID" value="SFZ85184.1"/>
    <property type="molecule type" value="Genomic_DNA"/>
</dbReference>
<dbReference type="OrthoDB" id="4947588at2"/>
<evidence type="ECO:0008006" key="4">
    <source>
        <dbReference type="Google" id="ProtNLM"/>
    </source>
</evidence>
<sequence>MYGNLLRDIREGMNVYDRDQHKIGTVEWVKFGDDDPSTPEVEATTSSEPPRRDSLIDNIAEAFSPDEIPEPLRQKLLQQGFVRLDTSGLFASDRYILPDQILGVTDDKVTLNVTKDELVKR</sequence>